<evidence type="ECO:0000313" key="3">
    <source>
        <dbReference type="Proteomes" id="UP001632038"/>
    </source>
</evidence>
<gene>
    <name evidence="2" type="ORF">CASFOL_010472</name>
</gene>
<evidence type="ECO:0000256" key="1">
    <source>
        <dbReference type="SAM" id="MobiDB-lite"/>
    </source>
</evidence>
<evidence type="ECO:0000313" key="2">
    <source>
        <dbReference type="EMBL" id="KAL3645292.1"/>
    </source>
</evidence>
<comment type="caution">
    <text evidence="2">The sequence shown here is derived from an EMBL/GenBank/DDBJ whole genome shotgun (WGS) entry which is preliminary data.</text>
</comment>
<accession>A0ABD3DUL0</accession>
<organism evidence="2 3">
    <name type="scientific">Castilleja foliolosa</name>
    <dbReference type="NCBI Taxonomy" id="1961234"/>
    <lineage>
        <taxon>Eukaryota</taxon>
        <taxon>Viridiplantae</taxon>
        <taxon>Streptophyta</taxon>
        <taxon>Embryophyta</taxon>
        <taxon>Tracheophyta</taxon>
        <taxon>Spermatophyta</taxon>
        <taxon>Magnoliopsida</taxon>
        <taxon>eudicotyledons</taxon>
        <taxon>Gunneridae</taxon>
        <taxon>Pentapetalae</taxon>
        <taxon>asterids</taxon>
        <taxon>lamiids</taxon>
        <taxon>Lamiales</taxon>
        <taxon>Orobanchaceae</taxon>
        <taxon>Pedicularideae</taxon>
        <taxon>Castillejinae</taxon>
        <taxon>Castilleja</taxon>
    </lineage>
</organism>
<proteinExistence type="predicted"/>
<sequence>MPNNISPFLDVPSKLALHSKDHCFYASYFKTTISFGKAEILPTQPVNSMGTLATPKEGLDDSLNAPRR</sequence>
<protein>
    <submittedName>
        <fullName evidence="2">Uncharacterized protein</fullName>
    </submittedName>
</protein>
<name>A0ABD3DUL0_9LAMI</name>
<dbReference type="EMBL" id="JAVIJP010000013">
    <property type="protein sequence ID" value="KAL3645292.1"/>
    <property type="molecule type" value="Genomic_DNA"/>
</dbReference>
<reference evidence="3" key="1">
    <citation type="journal article" date="2024" name="IScience">
        <title>Strigolactones Initiate the Formation of Haustorium-like Structures in Castilleja.</title>
        <authorList>
            <person name="Buerger M."/>
            <person name="Peterson D."/>
            <person name="Chory J."/>
        </authorList>
    </citation>
    <scope>NUCLEOTIDE SEQUENCE [LARGE SCALE GENOMIC DNA]</scope>
</reference>
<dbReference type="AlphaFoldDB" id="A0ABD3DUL0"/>
<feature type="region of interest" description="Disordered" evidence="1">
    <location>
        <begin position="46"/>
        <end position="68"/>
    </location>
</feature>
<keyword evidence="3" id="KW-1185">Reference proteome</keyword>
<dbReference type="Proteomes" id="UP001632038">
    <property type="component" value="Unassembled WGS sequence"/>
</dbReference>